<sequence>MGRPEFIEKIEDANVNKARTLRQRIERDVGRAQDNKQLPFFLRTFAAFQASLIALYDYPIDFRNYFEEHFLNLDLLQDLERSKVINWCPTVKRLYALKTTGDGNCLLHAVSLTLYAIEDTEQFLRRLIYYTLSTDTTGSFKRRWQFYHRPNQDGGATFRLKTYESSVEWESIVKTAMNMHQQQGEMLPYATLESFHLYVLANILRRPIIVLAHKRDRNKFQQSLQESDFGGIYLPLEIVPAECIKTPVIIGYNKNHFSPLVTQDGDSSSRMNVVPLVTHELEMMVVQYLLPGEEPGTIQILENYLKMTETVLTDVDSIRPILSVRLEKRKVPEDLNLMEDLRQDCETRFKQWLDQEYGSENPNVQLAPAITPKQNIVAQQHLPELHDSNRGPSFVNIKRSVPVVQTPVPPQVNQPVMGQSNRKKCLNPCCMRYGSQETYNLCSKCFKDYTVAYHNQEQEMRRLRSSYGVKHSAPIPSIPLSNSYIDISIVPAKCKTESCDVQCSQTAYPYCFECNDEQLKHKTSQASVHARASMHETAGWLNNEQQEMKHKPHSGIGICQLGITNQQLNTAQTVSVQTIRALPVTSAACQATTMSPNPKRCKALECFNYDLAGDDGLCAACYKNFIFSQGDIPEDKNVHLSTTVGTLNRLRETANKCASPRCENVPITGKTICHQCYGSLKSEGLNISANQSMNRSQYPRLVSPSTVQVAHSNSRNINRCNTKGCISYVVPENNGLCDACYEMYMFGDGNIAENKNLKLFPNAEAFNNLSGPAKRSAGLEGPNIMSLTTMEEKRLHPATCSMLFCAGNNCSKIIYPHKKLCNECDEILEQTHANKSKHSLYQLLYFRLGRQNVTAHIKTSPEHQVRVVVSSYTQPVRQETRKPLLVLDKTQIISFRTKKNSSGTARKGHITWNISPVGAPHPPLSHVCPDTKNLHPILSL</sequence>
<evidence type="ECO:0000259" key="4">
    <source>
        <dbReference type="PROSITE" id="PS50802"/>
    </source>
</evidence>
<evidence type="ECO:0000259" key="5">
    <source>
        <dbReference type="PROSITE" id="PS51036"/>
    </source>
</evidence>
<evidence type="ECO:0000313" key="6">
    <source>
        <dbReference type="EMBL" id="KAL3882731.1"/>
    </source>
</evidence>
<feature type="domain" description="A20-type" evidence="5">
    <location>
        <begin position="419"/>
        <end position="454"/>
    </location>
</feature>
<proteinExistence type="predicted"/>
<name>A0ABD3XAY1_SINWO</name>
<dbReference type="GO" id="GO:0008270">
    <property type="term" value="F:zinc ion binding"/>
    <property type="evidence" value="ECO:0007669"/>
    <property type="project" value="UniProtKB-KW"/>
</dbReference>
<reference evidence="6 7" key="1">
    <citation type="submission" date="2024-11" db="EMBL/GenBank/DDBJ databases">
        <title>Chromosome-level genome assembly of the freshwater bivalve Anodonta woodiana.</title>
        <authorList>
            <person name="Chen X."/>
        </authorList>
    </citation>
    <scope>NUCLEOTIDE SEQUENCE [LARGE SCALE GENOMIC DNA]</scope>
    <source>
        <strain evidence="6">MN2024</strain>
        <tissue evidence="6">Gills</tissue>
    </source>
</reference>
<dbReference type="EMBL" id="JBJQND010000003">
    <property type="protein sequence ID" value="KAL3882731.1"/>
    <property type="molecule type" value="Genomic_DNA"/>
</dbReference>
<dbReference type="Gene3D" id="1.20.5.4770">
    <property type="match status" value="1"/>
</dbReference>
<evidence type="ECO:0008006" key="8">
    <source>
        <dbReference type="Google" id="ProtNLM"/>
    </source>
</evidence>
<keyword evidence="2" id="KW-0863">Zinc-finger</keyword>
<dbReference type="PROSITE" id="PS51036">
    <property type="entry name" value="ZF_A20"/>
    <property type="match status" value="1"/>
</dbReference>
<evidence type="ECO:0000256" key="3">
    <source>
        <dbReference type="ARBA" id="ARBA00022833"/>
    </source>
</evidence>
<feature type="domain" description="OTU" evidence="4">
    <location>
        <begin position="94"/>
        <end position="263"/>
    </location>
</feature>
<dbReference type="PROSITE" id="PS50802">
    <property type="entry name" value="OTU"/>
    <property type="match status" value="1"/>
</dbReference>
<evidence type="ECO:0000313" key="7">
    <source>
        <dbReference type="Proteomes" id="UP001634394"/>
    </source>
</evidence>
<gene>
    <name evidence="6" type="ORF">ACJMK2_029043</name>
</gene>
<keyword evidence="1" id="KW-0479">Metal-binding</keyword>
<comment type="caution">
    <text evidence="6">The sequence shown here is derived from an EMBL/GenBank/DDBJ whole genome shotgun (WGS) entry which is preliminary data.</text>
</comment>
<accession>A0ABD3XAY1</accession>
<dbReference type="InterPro" id="IPR002653">
    <property type="entry name" value="Znf_A20"/>
</dbReference>
<keyword evidence="7" id="KW-1185">Reference proteome</keyword>
<dbReference type="Pfam" id="PF02338">
    <property type="entry name" value="OTU"/>
    <property type="match status" value="1"/>
</dbReference>
<organism evidence="6 7">
    <name type="scientific">Sinanodonta woodiana</name>
    <name type="common">Chinese pond mussel</name>
    <name type="synonym">Anodonta woodiana</name>
    <dbReference type="NCBI Taxonomy" id="1069815"/>
    <lineage>
        <taxon>Eukaryota</taxon>
        <taxon>Metazoa</taxon>
        <taxon>Spiralia</taxon>
        <taxon>Lophotrochozoa</taxon>
        <taxon>Mollusca</taxon>
        <taxon>Bivalvia</taxon>
        <taxon>Autobranchia</taxon>
        <taxon>Heteroconchia</taxon>
        <taxon>Palaeoheterodonta</taxon>
        <taxon>Unionida</taxon>
        <taxon>Unionoidea</taxon>
        <taxon>Unionidae</taxon>
        <taxon>Unioninae</taxon>
        <taxon>Sinanodonta</taxon>
    </lineage>
</organism>
<dbReference type="AlphaFoldDB" id="A0ABD3XAY1"/>
<dbReference type="InterPro" id="IPR003323">
    <property type="entry name" value="OTU_dom"/>
</dbReference>
<protein>
    <recommendedName>
        <fullName evidence="8">Ubiquitinyl hydrolase 1</fullName>
    </recommendedName>
</protein>
<dbReference type="Proteomes" id="UP001634394">
    <property type="component" value="Unassembled WGS sequence"/>
</dbReference>
<evidence type="ECO:0000256" key="1">
    <source>
        <dbReference type="ARBA" id="ARBA00022723"/>
    </source>
</evidence>
<evidence type="ECO:0000256" key="2">
    <source>
        <dbReference type="ARBA" id="ARBA00022771"/>
    </source>
</evidence>
<dbReference type="SMART" id="SM00259">
    <property type="entry name" value="ZnF_A20"/>
    <property type="match status" value="3"/>
</dbReference>
<keyword evidence="3" id="KW-0862">Zinc</keyword>